<dbReference type="EC" id="2.1.1.171" evidence="3"/>
<comment type="caution">
    <text evidence="3">The sequence shown here is derived from an EMBL/GenBank/DDBJ whole genome shotgun (WGS) entry which is preliminary data.</text>
</comment>
<dbReference type="RefSeq" id="WP_136435198.1">
    <property type="nucleotide sequence ID" value="NZ_CAJTBT010000007.1"/>
</dbReference>
<dbReference type="Gene3D" id="3.40.50.150">
    <property type="entry name" value="Vaccinia Virus protein VP39"/>
    <property type="match status" value="1"/>
</dbReference>
<dbReference type="AlphaFoldDB" id="A0A4S4G2G7"/>
<dbReference type="EMBL" id="SSTJ01000012">
    <property type="protein sequence ID" value="THG36702.1"/>
    <property type="molecule type" value="Genomic_DNA"/>
</dbReference>
<dbReference type="PIRSF" id="PIRSF004553">
    <property type="entry name" value="CHP00095"/>
    <property type="match status" value="1"/>
</dbReference>
<evidence type="ECO:0000256" key="2">
    <source>
        <dbReference type="ARBA" id="ARBA00022679"/>
    </source>
</evidence>
<evidence type="ECO:0000313" key="4">
    <source>
        <dbReference type="Proteomes" id="UP000308978"/>
    </source>
</evidence>
<accession>A0A4S4G2G7</accession>
<dbReference type="NCBIfam" id="TIGR00095">
    <property type="entry name" value="16S rRNA (guanine(966)-N(2))-methyltransferase RsmD"/>
    <property type="match status" value="1"/>
</dbReference>
<dbReference type="Pfam" id="PF03602">
    <property type="entry name" value="Cons_hypoth95"/>
    <property type="match status" value="1"/>
</dbReference>
<dbReference type="GO" id="GO:0003676">
    <property type="term" value="F:nucleic acid binding"/>
    <property type="evidence" value="ECO:0007669"/>
    <property type="project" value="InterPro"/>
</dbReference>
<dbReference type="PANTHER" id="PTHR43542">
    <property type="entry name" value="METHYLTRANSFERASE"/>
    <property type="match status" value="1"/>
</dbReference>
<organism evidence="3 4">
    <name type="scientific">Adlercreutzia caecimuris</name>
    <dbReference type="NCBI Taxonomy" id="671266"/>
    <lineage>
        <taxon>Bacteria</taxon>
        <taxon>Bacillati</taxon>
        <taxon>Actinomycetota</taxon>
        <taxon>Coriobacteriia</taxon>
        <taxon>Eggerthellales</taxon>
        <taxon>Eggerthellaceae</taxon>
        <taxon>Adlercreutzia</taxon>
    </lineage>
</organism>
<dbReference type="GO" id="GO:0052913">
    <property type="term" value="F:16S rRNA (guanine(966)-N(2))-methyltransferase activity"/>
    <property type="evidence" value="ECO:0007669"/>
    <property type="project" value="UniProtKB-EC"/>
</dbReference>
<dbReference type="Proteomes" id="UP000308978">
    <property type="component" value="Unassembled WGS sequence"/>
</dbReference>
<dbReference type="InterPro" id="IPR004398">
    <property type="entry name" value="RNA_MeTrfase_RsmD"/>
</dbReference>
<protein>
    <submittedName>
        <fullName evidence="3">16S rRNA (Guanine(966)-N(2))-methyltransferase RsmD</fullName>
        <ecNumber evidence="3">2.1.1.171</ecNumber>
    </submittedName>
</protein>
<sequence length="197" mass="21008">MRIIAGEFRGRRLDAPKGDGTRPTTDRVRESLMSAIHSARGGFAGARVLDAFAGSGALGMEALSRGAVSAVFCERDRGAADVIERNMRTLGLNRDTARLMRGDVLKRLPAPMAGAPFDLVFLDPPYALGAAEVLDLLGRLDAAGSLAGDVLASYEHDGAHDAAVEALAVEWGWDIVSHRRFGDTAVDFLERSVQDDS</sequence>
<keyword evidence="2 3" id="KW-0808">Transferase</keyword>
<dbReference type="PROSITE" id="PS00092">
    <property type="entry name" value="N6_MTASE"/>
    <property type="match status" value="1"/>
</dbReference>
<name>A0A4S4G2G7_9ACTN</name>
<dbReference type="SUPFAM" id="SSF53335">
    <property type="entry name" value="S-adenosyl-L-methionine-dependent methyltransferases"/>
    <property type="match status" value="1"/>
</dbReference>
<dbReference type="PANTHER" id="PTHR43542:SF1">
    <property type="entry name" value="METHYLTRANSFERASE"/>
    <property type="match status" value="1"/>
</dbReference>
<proteinExistence type="predicted"/>
<dbReference type="InterPro" id="IPR029063">
    <property type="entry name" value="SAM-dependent_MTases_sf"/>
</dbReference>
<dbReference type="CDD" id="cd02440">
    <property type="entry name" value="AdoMet_MTases"/>
    <property type="match status" value="1"/>
</dbReference>
<reference evidence="3 4" key="1">
    <citation type="submission" date="2019-04" db="EMBL/GenBank/DDBJ databases">
        <title>Microbes associate with the intestines of laboratory mice.</title>
        <authorList>
            <person name="Navarre W."/>
            <person name="Wong E."/>
            <person name="Huang K.C."/>
            <person name="Tropini C."/>
            <person name="Ng K."/>
            <person name="Yu B."/>
        </authorList>
    </citation>
    <scope>NUCLEOTIDE SEQUENCE [LARGE SCALE GENOMIC DNA]</scope>
    <source>
        <strain evidence="3 4">NM80_B27</strain>
    </source>
</reference>
<gene>
    <name evidence="3" type="primary">rsmD</name>
    <name evidence="3" type="ORF">E5986_08870</name>
</gene>
<keyword evidence="1 3" id="KW-0489">Methyltransferase</keyword>
<dbReference type="InterPro" id="IPR002052">
    <property type="entry name" value="DNA_methylase_N6_adenine_CS"/>
</dbReference>
<evidence type="ECO:0000313" key="3">
    <source>
        <dbReference type="EMBL" id="THG36702.1"/>
    </source>
</evidence>
<evidence type="ECO:0000256" key="1">
    <source>
        <dbReference type="ARBA" id="ARBA00022603"/>
    </source>
</evidence>